<dbReference type="AlphaFoldDB" id="A0A1X1VG57"/>
<evidence type="ECO:0008006" key="4">
    <source>
        <dbReference type="Google" id="ProtNLM"/>
    </source>
</evidence>
<dbReference type="STRING" id="1777.AWC07_08685"/>
<gene>
    <name evidence="2" type="ORF">AWC07_08685</name>
</gene>
<evidence type="ECO:0000256" key="1">
    <source>
        <dbReference type="SAM" id="MobiDB-lite"/>
    </source>
</evidence>
<dbReference type="Proteomes" id="UP000193738">
    <property type="component" value="Unassembled WGS sequence"/>
</dbReference>
<evidence type="ECO:0000313" key="3">
    <source>
        <dbReference type="Proteomes" id="UP000193738"/>
    </source>
</evidence>
<sequence length="119" mass="12391">MTQDVDPQVIKQAAAAWRQVHDEAAAAFTRLAGVLQGSAGMAGTDNGAHAWASKYDLLCGGCDGATGVIECASAAVIAAGQVTDLLYVTAVNHENADQQSALNHQGPQPFRPRESPYLL</sequence>
<keyword evidence="3" id="KW-1185">Reference proteome</keyword>
<dbReference type="EMBL" id="LQOX01000109">
    <property type="protein sequence ID" value="ORV68120.1"/>
    <property type="molecule type" value="Genomic_DNA"/>
</dbReference>
<reference evidence="2 3" key="1">
    <citation type="submission" date="2016-01" db="EMBL/GenBank/DDBJ databases">
        <title>The new phylogeny of the genus Mycobacterium.</title>
        <authorList>
            <person name="Tarcisio F."/>
            <person name="Conor M."/>
            <person name="Antonella G."/>
            <person name="Elisabetta G."/>
            <person name="Giulia F.S."/>
            <person name="Sara T."/>
            <person name="Anna F."/>
            <person name="Clotilde B."/>
            <person name="Roberto B."/>
            <person name="Veronica D.S."/>
            <person name="Fabio R."/>
            <person name="Monica P."/>
            <person name="Olivier J."/>
            <person name="Enrico T."/>
            <person name="Nicola S."/>
        </authorList>
    </citation>
    <scope>NUCLEOTIDE SEQUENCE [LARGE SCALE GENOMIC DNA]</scope>
    <source>
        <strain evidence="2 3">DSM 43505</strain>
    </source>
</reference>
<organism evidence="2 3">
    <name type="scientific">Mycobacterium gastri</name>
    <dbReference type="NCBI Taxonomy" id="1777"/>
    <lineage>
        <taxon>Bacteria</taxon>
        <taxon>Bacillati</taxon>
        <taxon>Actinomycetota</taxon>
        <taxon>Actinomycetes</taxon>
        <taxon>Mycobacteriales</taxon>
        <taxon>Mycobacteriaceae</taxon>
        <taxon>Mycobacterium</taxon>
    </lineage>
</organism>
<accession>A0A1X1VG57</accession>
<comment type="caution">
    <text evidence="2">The sequence shown here is derived from an EMBL/GenBank/DDBJ whole genome shotgun (WGS) entry which is preliminary data.</text>
</comment>
<feature type="region of interest" description="Disordered" evidence="1">
    <location>
        <begin position="98"/>
        <end position="119"/>
    </location>
</feature>
<proteinExistence type="predicted"/>
<dbReference type="RefSeq" id="WP_051508208.1">
    <property type="nucleotide sequence ID" value="NZ_LQOX01000109.1"/>
</dbReference>
<evidence type="ECO:0000313" key="2">
    <source>
        <dbReference type="EMBL" id="ORV68120.1"/>
    </source>
</evidence>
<name>A0A1X1VG57_MYCGS</name>
<protein>
    <recommendedName>
        <fullName evidence="4">ESX-1 secretion-associated protein</fullName>
    </recommendedName>
</protein>